<dbReference type="EMBL" id="CAADJA010000002">
    <property type="protein sequence ID" value="VFS49035.1"/>
    <property type="molecule type" value="Genomic_DNA"/>
</dbReference>
<evidence type="ECO:0000256" key="1">
    <source>
        <dbReference type="SAM" id="SignalP"/>
    </source>
</evidence>
<dbReference type="SUPFAM" id="SSF49373">
    <property type="entry name" value="Invasin/intimin cell-adhesion fragments"/>
    <property type="match status" value="1"/>
</dbReference>
<feature type="signal peptide" evidence="1">
    <location>
        <begin position="1"/>
        <end position="30"/>
    </location>
</feature>
<organism evidence="2 4">
    <name type="scientific">Budvicia aquatica</name>
    <dbReference type="NCBI Taxonomy" id="82979"/>
    <lineage>
        <taxon>Bacteria</taxon>
        <taxon>Pseudomonadati</taxon>
        <taxon>Pseudomonadota</taxon>
        <taxon>Gammaproteobacteria</taxon>
        <taxon>Enterobacterales</taxon>
        <taxon>Budviciaceae</taxon>
        <taxon>Budvicia</taxon>
    </lineage>
</organism>
<evidence type="ECO:0000313" key="2">
    <source>
        <dbReference type="EMBL" id="PHI30056.1"/>
    </source>
</evidence>
<protein>
    <recommendedName>
        <fullName evidence="6">Invasin</fullName>
    </recommendedName>
</protein>
<reference evidence="4" key="1">
    <citation type="submission" date="2017-09" db="EMBL/GenBank/DDBJ databases">
        <title>FDA dAtabase for Regulatory Grade micrObial Sequences (FDA-ARGOS): Supporting development and validation of Infectious Disease Dx tests.</title>
        <authorList>
            <person name="Minogue T."/>
            <person name="Wolcott M."/>
            <person name="Wasieloski L."/>
            <person name="Aguilar W."/>
            <person name="Moore D."/>
            <person name="Tallon L."/>
            <person name="Sadzewicz L."/>
            <person name="Ott S."/>
            <person name="Zhao X."/>
            <person name="Nagaraj S."/>
            <person name="Vavikolanu K."/>
            <person name="Aluvathingal J."/>
            <person name="Nadendla S."/>
            <person name="Sichtig H."/>
        </authorList>
    </citation>
    <scope>NUCLEOTIDE SEQUENCE [LARGE SCALE GENOMIC DNA]</scope>
    <source>
        <strain evidence="4">FDAARGOS_387</strain>
    </source>
</reference>
<sequence length="416" mass="43657">MKFKITKIASSVSCVLGVLTLMMGSVGVQAAVSSATDIIEGRVPTAEGTLFVADQTGATVGTTPENSIVDRDHTPNSFKASTDTTDLTLLDVDGDCDLPRGPCTAAVDVAGTTKVWKYNGNLLTAVMLGSSFKTYFAGKSLTVTVTAPVATTTTTGAPIVGTNPLSSEETTVVVPVVPGIYVGPYPGTYRWEVDKKFPTTAALGLTFTIYLADGDGIAQTDFNWTSNQTWAKVGADGLVTFTAAPTSATKTVTITATNKTNPLIKTLYTFTVNKWFETVRIAKSSSPNIATLCSIKGVGYRNAGYSEARGPGPSATFRQVPGALVAEWGVGQQPSGWNAMSNSALNEDINRAWAVIDSLSSGSDFDAVPTVGVSVSPVPWAQDVIWPGNPDGYRAVGFMSLVNTRANLDFVCVKDL</sequence>
<dbReference type="Proteomes" id="UP000224974">
    <property type="component" value="Unassembled WGS sequence"/>
</dbReference>
<name>A0A2C6DFS3_9GAMM</name>
<keyword evidence="1" id="KW-0732">Signal</keyword>
<evidence type="ECO:0000313" key="4">
    <source>
        <dbReference type="Proteomes" id="UP000224974"/>
    </source>
</evidence>
<dbReference type="Proteomes" id="UP000373449">
    <property type="component" value="Unassembled WGS sequence"/>
</dbReference>
<evidence type="ECO:0000313" key="3">
    <source>
        <dbReference type="EMBL" id="VFS49035.1"/>
    </source>
</evidence>
<dbReference type="Gene3D" id="2.60.40.1080">
    <property type="match status" value="1"/>
</dbReference>
<evidence type="ECO:0008006" key="6">
    <source>
        <dbReference type="Google" id="ProtNLM"/>
    </source>
</evidence>
<proteinExistence type="predicted"/>
<dbReference type="InterPro" id="IPR008964">
    <property type="entry name" value="Invasin/intimin_cell_adhesion"/>
</dbReference>
<gene>
    <name evidence="2" type="ORF">CRN84_12245</name>
    <name evidence="3" type="ORF">NCTC12282_03501</name>
</gene>
<accession>A0A2C6DFS3</accession>
<reference evidence="2" key="2">
    <citation type="submission" date="2017-09" db="EMBL/GenBank/DDBJ databases">
        <title>FDA dAtabase for Regulatory Grade micrObial Sequences (FDA-ARGOS): Supporting development and validation of Infectious Disease Dx tests.</title>
        <authorList>
            <person name="Minogue T."/>
            <person name="Wolcott M."/>
            <person name="Wasieloski L."/>
            <person name="Aguilar W."/>
            <person name="Moore D."/>
            <person name="Tallon L.J."/>
            <person name="Sadzewicz L."/>
            <person name="Ott S."/>
            <person name="Zhao X."/>
            <person name="Nagaraj S."/>
            <person name="Vavikolanu K."/>
            <person name="Aluvathingal J."/>
            <person name="Nadendla S."/>
            <person name="Sichtig H."/>
        </authorList>
    </citation>
    <scope>NUCLEOTIDE SEQUENCE</scope>
    <source>
        <strain evidence="2">FDAARGOS_387</strain>
    </source>
</reference>
<reference evidence="3 5" key="3">
    <citation type="submission" date="2019-03" db="EMBL/GenBank/DDBJ databases">
        <authorList>
            <consortium name="Pathogen Informatics"/>
        </authorList>
    </citation>
    <scope>NUCLEOTIDE SEQUENCE [LARGE SCALE GENOMIC DNA]</scope>
    <source>
        <strain evidence="3 5">NCTC12282</strain>
    </source>
</reference>
<keyword evidence="4" id="KW-1185">Reference proteome</keyword>
<feature type="chain" id="PRO_5036315791" description="Invasin" evidence="1">
    <location>
        <begin position="31"/>
        <end position="416"/>
    </location>
</feature>
<dbReference type="AlphaFoldDB" id="A0A2C6DFS3"/>
<evidence type="ECO:0000313" key="5">
    <source>
        <dbReference type="Proteomes" id="UP000373449"/>
    </source>
</evidence>
<dbReference type="EMBL" id="PDDX01000001">
    <property type="protein sequence ID" value="PHI30056.1"/>
    <property type="molecule type" value="Genomic_DNA"/>
</dbReference>